<dbReference type="InterPro" id="IPR000791">
    <property type="entry name" value="Gpr1/Fun34/SatP-like"/>
</dbReference>
<dbReference type="OrthoDB" id="3648309at2759"/>
<proteinExistence type="inferred from homology"/>
<dbReference type="GO" id="GO:0015123">
    <property type="term" value="F:acetate transmembrane transporter activity"/>
    <property type="evidence" value="ECO:0007669"/>
    <property type="project" value="TreeGrafter"/>
</dbReference>
<evidence type="ECO:0000256" key="3">
    <source>
        <dbReference type="ARBA" id="ARBA00022692"/>
    </source>
</evidence>
<comment type="subcellular location">
    <subcellularLocation>
        <location evidence="1">Membrane</location>
        <topology evidence="1">Multi-pass membrane protein</topology>
    </subcellularLocation>
</comment>
<dbReference type="GO" id="GO:0005886">
    <property type="term" value="C:plasma membrane"/>
    <property type="evidence" value="ECO:0007669"/>
    <property type="project" value="TreeGrafter"/>
</dbReference>
<evidence type="ECO:0000256" key="2">
    <source>
        <dbReference type="ARBA" id="ARBA00005587"/>
    </source>
</evidence>
<evidence type="ECO:0000313" key="8">
    <source>
        <dbReference type="Proteomes" id="UP000094801"/>
    </source>
</evidence>
<dbReference type="EMBL" id="KV453848">
    <property type="protein sequence ID" value="ODV87052.1"/>
    <property type="molecule type" value="Genomic_DNA"/>
</dbReference>
<evidence type="ECO:0000256" key="6">
    <source>
        <dbReference type="SAM" id="Phobius"/>
    </source>
</evidence>
<gene>
    <name evidence="7" type="ORF">CANARDRAFT_194865</name>
</gene>
<keyword evidence="4 6" id="KW-1133">Transmembrane helix</keyword>
<dbReference type="Pfam" id="PF01184">
    <property type="entry name" value="Gpr1_Fun34_YaaH"/>
    <property type="match status" value="1"/>
</dbReference>
<keyword evidence="8" id="KW-1185">Reference proteome</keyword>
<name>A0A1E4T5P8_9ASCO</name>
<dbReference type="STRING" id="983967.A0A1E4T5P8"/>
<evidence type="ECO:0000313" key="7">
    <source>
        <dbReference type="EMBL" id="ODV87052.1"/>
    </source>
</evidence>
<dbReference type="NCBIfam" id="NF038013">
    <property type="entry name" value="AceTr_1"/>
    <property type="match status" value="1"/>
</dbReference>
<dbReference type="Proteomes" id="UP000094801">
    <property type="component" value="Unassembled WGS sequence"/>
</dbReference>
<sequence>MSDIPVARITTYSNNGSDYVLLGHQRFNKNDLVAAFGGTLQPGVTYRSTHSFGNPAPLGLCSFALTTFVLSLINAGAMGVKHDNIVVGLAMFYGGFIQLLAGMWEIALENTFGGLALSSFGGFWLSFGAISIPWFGIASSYDDPIELDNAVGFYLLGWTVFTFILCLATCKSTIPFFSLFVCLDITFLCLTLGKLAQSPNCTKAGGIFGIITAFLAYYNAMAGLMTSTNSYFVIRPWNLPKFGKAN</sequence>
<dbReference type="PANTHER" id="PTHR31123">
    <property type="entry name" value="ACCUMULATION OF DYADS PROTEIN 2-RELATED"/>
    <property type="match status" value="1"/>
</dbReference>
<organism evidence="7 8">
    <name type="scientific">[Candida] arabinofermentans NRRL YB-2248</name>
    <dbReference type="NCBI Taxonomy" id="983967"/>
    <lineage>
        <taxon>Eukaryota</taxon>
        <taxon>Fungi</taxon>
        <taxon>Dikarya</taxon>
        <taxon>Ascomycota</taxon>
        <taxon>Saccharomycotina</taxon>
        <taxon>Pichiomycetes</taxon>
        <taxon>Pichiales</taxon>
        <taxon>Pichiaceae</taxon>
        <taxon>Ogataea</taxon>
        <taxon>Ogataea/Candida clade</taxon>
    </lineage>
</organism>
<accession>A0A1E4T5P8</accession>
<evidence type="ECO:0000256" key="1">
    <source>
        <dbReference type="ARBA" id="ARBA00004141"/>
    </source>
</evidence>
<evidence type="ECO:0000256" key="5">
    <source>
        <dbReference type="ARBA" id="ARBA00023136"/>
    </source>
</evidence>
<feature type="transmembrane region" description="Helical" evidence="6">
    <location>
        <begin position="176"/>
        <end position="195"/>
    </location>
</feature>
<keyword evidence="3 6" id="KW-0812">Transmembrane</keyword>
<dbReference type="AlphaFoldDB" id="A0A1E4T5P8"/>
<dbReference type="PANTHER" id="PTHR31123:SF1">
    <property type="entry name" value="ACCUMULATION OF DYADS PROTEIN 2-RELATED"/>
    <property type="match status" value="1"/>
</dbReference>
<dbReference type="InterPro" id="IPR047622">
    <property type="entry name" value="GPR1_FUN34_YAAH"/>
</dbReference>
<keyword evidence="5 6" id="KW-0472">Membrane</keyword>
<feature type="transmembrane region" description="Helical" evidence="6">
    <location>
        <begin position="207"/>
        <end position="234"/>
    </location>
</feature>
<evidence type="ECO:0000256" key="4">
    <source>
        <dbReference type="ARBA" id="ARBA00022989"/>
    </source>
</evidence>
<protein>
    <submittedName>
        <fullName evidence="7">Uncharacterized protein</fullName>
    </submittedName>
</protein>
<dbReference type="InterPro" id="IPR051633">
    <property type="entry name" value="AceTr"/>
</dbReference>
<reference evidence="8" key="1">
    <citation type="submission" date="2016-04" db="EMBL/GenBank/DDBJ databases">
        <title>Comparative genomics of biotechnologically important yeasts.</title>
        <authorList>
            <consortium name="DOE Joint Genome Institute"/>
            <person name="Riley R."/>
            <person name="Haridas S."/>
            <person name="Wolfe K.H."/>
            <person name="Lopes M.R."/>
            <person name="Hittinger C.T."/>
            <person name="Goker M."/>
            <person name="Salamov A."/>
            <person name="Wisecaver J."/>
            <person name="Long T.M."/>
            <person name="Aerts A.L."/>
            <person name="Barry K."/>
            <person name="Choi C."/>
            <person name="Clum A."/>
            <person name="Coughlan A.Y."/>
            <person name="Deshpande S."/>
            <person name="Douglass A.P."/>
            <person name="Hanson S.J."/>
            <person name="Klenk H.-P."/>
            <person name="Labutti K."/>
            <person name="Lapidus A."/>
            <person name="Lindquist E."/>
            <person name="Lipzen A."/>
            <person name="Meier-Kolthoff J.P."/>
            <person name="Ohm R.A."/>
            <person name="Otillar R.P."/>
            <person name="Pangilinan J."/>
            <person name="Peng Y."/>
            <person name="Rokas A."/>
            <person name="Rosa C.A."/>
            <person name="Scheuner C."/>
            <person name="Sibirny A.A."/>
            <person name="Slot J.C."/>
            <person name="Stielow J.B."/>
            <person name="Sun H."/>
            <person name="Kurtzman C.P."/>
            <person name="Blackwell M."/>
            <person name="Grigoriev I.V."/>
            <person name="Jeffries T.W."/>
        </authorList>
    </citation>
    <scope>NUCLEOTIDE SEQUENCE [LARGE SCALE GENOMIC DNA]</scope>
    <source>
        <strain evidence="8">NRRL YB-2248</strain>
    </source>
</reference>
<feature type="transmembrane region" description="Helical" evidence="6">
    <location>
        <begin position="56"/>
        <end position="73"/>
    </location>
</feature>
<feature type="transmembrane region" description="Helical" evidence="6">
    <location>
        <begin position="116"/>
        <end position="138"/>
    </location>
</feature>
<dbReference type="PROSITE" id="PS01114">
    <property type="entry name" value="GPR1_FUN34_YAAH"/>
    <property type="match status" value="1"/>
</dbReference>
<feature type="transmembrane region" description="Helical" evidence="6">
    <location>
        <begin position="150"/>
        <end position="170"/>
    </location>
</feature>
<feature type="transmembrane region" description="Helical" evidence="6">
    <location>
        <begin position="85"/>
        <end position="104"/>
    </location>
</feature>
<comment type="similarity">
    <text evidence="2">Belongs to the acetate uptake transporter (AceTr) (TC 2.A.96) family.</text>
</comment>